<sequence>LYYRRRIAARGNGPTVSYDANQITMGNPLADAKKPKQITSIPPKSFGPSTITSPFYQKPAATEKGENDDAADA</sequence>
<reference evidence="2" key="1">
    <citation type="submission" date="2021-02" db="EMBL/GenBank/DDBJ databases">
        <authorList>
            <person name="Nowell W R."/>
        </authorList>
    </citation>
    <scope>NUCLEOTIDE SEQUENCE</scope>
</reference>
<feature type="compositionally biased region" description="Polar residues" evidence="1">
    <location>
        <begin position="37"/>
        <end position="55"/>
    </location>
</feature>
<comment type="caution">
    <text evidence="2">The sequence shown here is derived from an EMBL/GenBank/DDBJ whole genome shotgun (WGS) entry which is preliminary data.</text>
</comment>
<evidence type="ECO:0000313" key="2">
    <source>
        <dbReference type="EMBL" id="CAF4428436.1"/>
    </source>
</evidence>
<evidence type="ECO:0000313" key="3">
    <source>
        <dbReference type="Proteomes" id="UP000663844"/>
    </source>
</evidence>
<feature type="region of interest" description="Disordered" evidence="1">
    <location>
        <begin position="27"/>
        <end position="73"/>
    </location>
</feature>
<dbReference type="EMBL" id="CAJOAZ010029827">
    <property type="protein sequence ID" value="CAF4428436.1"/>
    <property type="molecule type" value="Genomic_DNA"/>
</dbReference>
<organism evidence="2 3">
    <name type="scientific">Adineta steineri</name>
    <dbReference type="NCBI Taxonomy" id="433720"/>
    <lineage>
        <taxon>Eukaryota</taxon>
        <taxon>Metazoa</taxon>
        <taxon>Spiralia</taxon>
        <taxon>Gnathifera</taxon>
        <taxon>Rotifera</taxon>
        <taxon>Eurotatoria</taxon>
        <taxon>Bdelloidea</taxon>
        <taxon>Adinetida</taxon>
        <taxon>Adinetidae</taxon>
        <taxon>Adineta</taxon>
    </lineage>
</organism>
<feature type="non-terminal residue" evidence="2">
    <location>
        <position position="1"/>
    </location>
</feature>
<dbReference type="AlphaFoldDB" id="A0A820QXW2"/>
<dbReference type="Proteomes" id="UP000663844">
    <property type="component" value="Unassembled WGS sequence"/>
</dbReference>
<accession>A0A820QXW2</accession>
<name>A0A820QXW2_9BILA</name>
<protein>
    <submittedName>
        <fullName evidence="2">Uncharacterized protein</fullName>
    </submittedName>
</protein>
<evidence type="ECO:0000256" key="1">
    <source>
        <dbReference type="SAM" id="MobiDB-lite"/>
    </source>
</evidence>
<gene>
    <name evidence="2" type="ORF">OXD698_LOCUS53078</name>
</gene>
<proteinExistence type="predicted"/>